<gene>
    <name evidence="2" type="ORF">RDB_LOCUS34195</name>
</gene>
<organism evidence="2 3">
    <name type="scientific">Rhizoctonia solani</name>
    <dbReference type="NCBI Taxonomy" id="456999"/>
    <lineage>
        <taxon>Eukaryota</taxon>
        <taxon>Fungi</taxon>
        <taxon>Dikarya</taxon>
        <taxon>Basidiomycota</taxon>
        <taxon>Agaricomycotina</taxon>
        <taxon>Agaricomycetes</taxon>
        <taxon>Cantharellales</taxon>
        <taxon>Ceratobasidiaceae</taxon>
        <taxon>Rhizoctonia</taxon>
    </lineage>
</organism>
<feature type="region of interest" description="Disordered" evidence="1">
    <location>
        <begin position="18"/>
        <end position="69"/>
    </location>
</feature>
<reference evidence="2" key="1">
    <citation type="submission" date="2021-01" db="EMBL/GenBank/DDBJ databases">
        <authorList>
            <person name="Kaushik A."/>
        </authorList>
    </citation>
    <scope>NUCLEOTIDE SEQUENCE</scope>
    <source>
        <strain evidence="2">Type strain: AG8-Rh-89/</strain>
    </source>
</reference>
<sequence>MPSFDLPIDPLLQQALIPRGSLPEGNSDIGAGHEGLNSEGDNPGSSDYEDDERLRPPNANKRPRLENDTESIAANVADPPLRGNPIVVAPVPTSLRQYAQSLISLKKLADNSQQELHRFTTGSPAEREAMTFALGLEIRDSLHVISEAVVSSNIHADLMTNIKTYTAAAFFSPVIRYYAPPNNSARNKDLQKSILQQLVTTGLPHIPPSSDAAGTNKVLGMIGGELTSWRSTVKDELSKRKAGEPNTDIGSFSSRLMRNTSIKVTREHYGRIAVLSREYSLWETRSQSLSKAKYWEWVDKALERVREQQKSDPEGVRRFFQDIMKEDEVKFSKAVGKAVGVHERDNWQKMVESAMGGLA</sequence>
<dbReference type="AlphaFoldDB" id="A0A8H3GDD9"/>
<proteinExistence type="predicted"/>
<evidence type="ECO:0000256" key="1">
    <source>
        <dbReference type="SAM" id="MobiDB-lite"/>
    </source>
</evidence>
<comment type="caution">
    <text evidence="2">The sequence shown here is derived from an EMBL/GenBank/DDBJ whole genome shotgun (WGS) entry which is preliminary data.</text>
</comment>
<dbReference type="EMBL" id="CAJMWZ010001908">
    <property type="protein sequence ID" value="CAE6444756.1"/>
    <property type="molecule type" value="Genomic_DNA"/>
</dbReference>
<name>A0A8H3GDD9_9AGAM</name>
<protein>
    <submittedName>
        <fullName evidence="2">Uncharacterized protein</fullName>
    </submittedName>
</protein>
<dbReference type="Proteomes" id="UP000663850">
    <property type="component" value="Unassembled WGS sequence"/>
</dbReference>
<evidence type="ECO:0000313" key="3">
    <source>
        <dbReference type="Proteomes" id="UP000663850"/>
    </source>
</evidence>
<accession>A0A8H3GDD9</accession>
<evidence type="ECO:0000313" key="2">
    <source>
        <dbReference type="EMBL" id="CAE6444756.1"/>
    </source>
</evidence>